<feature type="repeat" description="WD" evidence="3">
    <location>
        <begin position="1408"/>
        <end position="1440"/>
    </location>
</feature>
<evidence type="ECO:0000256" key="1">
    <source>
        <dbReference type="ARBA" id="ARBA00022574"/>
    </source>
</evidence>
<feature type="repeat" description="WD" evidence="3">
    <location>
        <begin position="1367"/>
        <end position="1408"/>
    </location>
</feature>
<accession>A0A9P6RGW2</accession>
<feature type="repeat" description="WD" evidence="3">
    <location>
        <begin position="1192"/>
        <end position="1228"/>
    </location>
</feature>
<keyword evidence="2" id="KW-0677">Repeat</keyword>
<dbReference type="PRINTS" id="PR00320">
    <property type="entry name" value="GPROTEINBRPT"/>
</dbReference>
<dbReference type="InterPro" id="IPR015943">
    <property type="entry name" value="WD40/YVTN_repeat-like_dom_sf"/>
</dbReference>
<evidence type="ECO:0000259" key="5">
    <source>
        <dbReference type="Pfam" id="PF23948"/>
    </source>
</evidence>
<dbReference type="SUPFAM" id="SSF50998">
    <property type="entry name" value="Quinoprotein alcohol dehydrogenase-like"/>
    <property type="match status" value="1"/>
</dbReference>
<proteinExistence type="predicted"/>
<dbReference type="CDD" id="cd00200">
    <property type="entry name" value="WD40"/>
    <property type="match status" value="1"/>
</dbReference>
<dbReference type="InterPro" id="IPR036322">
    <property type="entry name" value="WD40_repeat_dom_sf"/>
</dbReference>
<protein>
    <recommendedName>
        <fullName evidence="5">Arm-like repeat domain-containing protein</fullName>
    </recommendedName>
</protein>
<gene>
    <name evidence="6" type="ORF">BGZ99_005703</name>
</gene>
<dbReference type="PANTHER" id="PTHR22847">
    <property type="entry name" value="WD40 REPEAT PROTEIN"/>
    <property type="match status" value="1"/>
</dbReference>
<dbReference type="Pfam" id="PF00400">
    <property type="entry name" value="WD40"/>
    <property type="match status" value="6"/>
</dbReference>
<dbReference type="SMART" id="SM00320">
    <property type="entry name" value="WD40"/>
    <property type="match status" value="8"/>
</dbReference>
<dbReference type="PROSITE" id="PS50294">
    <property type="entry name" value="WD_REPEATS_REGION"/>
    <property type="match status" value="6"/>
</dbReference>
<name>A0A9P6RGW2_9FUNG</name>
<dbReference type="EMBL" id="JAAAIP010000372">
    <property type="protein sequence ID" value="KAG0318428.1"/>
    <property type="molecule type" value="Genomic_DNA"/>
</dbReference>
<keyword evidence="1 3" id="KW-0853">WD repeat</keyword>
<evidence type="ECO:0000313" key="6">
    <source>
        <dbReference type="EMBL" id="KAG0318428.1"/>
    </source>
</evidence>
<comment type="caution">
    <text evidence="6">The sequence shown here is derived from an EMBL/GenBank/DDBJ whole genome shotgun (WGS) entry which is preliminary data.</text>
</comment>
<dbReference type="InterPro" id="IPR011047">
    <property type="entry name" value="Quinoprotein_ADH-like_sf"/>
</dbReference>
<feature type="repeat" description="WD" evidence="3">
    <location>
        <begin position="1290"/>
        <end position="1324"/>
    </location>
</feature>
<dbReference type="PROSITE" id="PS00678">
    <property type="entry name" value="WD_REPEATS_1"/>
    <property type="match status" value="2"/>
</dbReference>
<dbReference type="PANTHER" id="PTHR22847:SF637">
    <property type="entry name" value="WD REPEAT DOMAIN 5B"/>
    <property type="match status" value="1"/>
</dbReference>
<feature type="domain" description="Arm-like repeat" evidence="5">
    <location>
        <begin position="193"/>
        <end position="512"/>
    </location>
</feature>
<dbReference type="OrthoDB" id="2443807at2759"/>
<evidence type="ECO:0000256" key="3">
    <source>
        <dbReference type="PROSITE-ProRule" id="PRU00221"/>
    </source>
</evidence>
<dbReference type="Gene3D" id="2.160.20.80">
    <property type="entry name" value="E3 ubiquitin-protein ligase SopA"/>
    <property type="match status" value="1"/>
</dbReference>
<feature type="compositionally biased region" description="Polar residues" evidence="4">
    <location>
        <begin position="14"/>
        <end position="23"/>
    </location>
</feature>
<evidence type="ECO:0000313" key="7">
    <source>
        <dbReference type="Proteomes" id="UP000738325"/>
    </source>
</evidence>
<dbReference type="SUPFAM" id="SSF141571">
    <property type="entry name" value="Pentapeptide repeat-like"/>
    <property type="match status" value="1"/>
</dbReference>
<feature type="non-terminal residue" evidence="6">
    <location>
        <position position="1498"/>
    </location>
</feature>
<dbReference type="GO" id="GO:1990234">
    <property type="term" value="C:transferase complex"/>
    <property type="evidence" value="ECO:0007669"/>
    <property type="project" value="UniProtKB-ARBA"/>
</dbReference>
<dbReference type="InterPro" id="IPR019775">
    <property type="entry name" value="WD40_repeat_CS"/>
</dbReference>
<dbReference type="InterPro" id="IPR027417">
    <property type="entry name" value="P-loop_NTPase"/>
</dbReference>
<dbReference type="InterPro" id="IPR001646">
    <property type="entry name" value="5peptide_repeat"/>
</dbReference>
<dbReference type="Gene3D" id="3.40.50.300">
    <property type="entry name" value="P-loop containing nucleotide triphosphate hydrolases"/>
    <property type="match status" value="1"/>
</dbReference>
<organism evidence="6 7">
    <name type="scientific">Dissophora globulifera</name>
    <dbReference type="NCBI Taxonomy" id="979702"/>
    <lineage>
        <taxon>Eukaryota</taxon>
        <taxon>Fungi</taxon>
        <taxon>Fungi incertae sedis</taxon>
        <taxon>Mucoromycota</taxon>
        <taxon>Mortierellomycotina</taxon>
        <taxon>Mortierellomycetes</taxon>
        <taxon>Mortierellales</taxon>
        <taxon>Mortierellaceae</taxon>
        <taxon>Dissophora</taxon>
    </lineage>
</organism>
<dbReference type="Pfam" id="PF23948">
    <property type="entry name" value="ARM_5"/>
    <property type="match status" value="1"/>
</dbReference>
<evidence type="ECO:0000256" key="2">
    <source>
        <dbReference type="ARBA" id="ARBA00022737"/>
    </source>
</evidence>
<dbReference type="InterPro" id="IPR001680">
    <property type="entry name" value="WD40_rpt"/>
</dbReference>
<dbReference type="PROSITE" id="PS50082">
    <property type="entry name" value="WD_REPEATS_2"/>
    <property type="match status" value="7"/>
</dbReference>
<feature type="repeat" description="WD" evidence="3">
    <location>
        <begin position="1450"/>
        <end position="1491"/>
    </location>
</feature>
<dbReference type="Proteomes" id="UP000738325">
    <property type="component" value="Unassembled WGS sequence"/>
</dbReference>
<dbReference type="SUPFAM" id="SSF50978">
    <property type="entry name" value="WD40 repeat-like"/>
    <property type="match status" value="1"/>
</dbReference>
<dbReference type="InterPro" id="IPR056251">
    <property type="entry name" value="Arm_rpt_dom"/>
</dbReference>
<evidence type="ECO:0000256" key="4">
    <source>
        <dbReference type="SAM" id="MobiDB-lite"/>
    </source>
</evidence>
<feature type="repeat" description="WD" evidence="3">
    <location>
        <begin position="1325"/>
        <end position="1357"/>
    </location>
</feature>
<dbReference type="Pfam" id="PF00805">
    <property type="entry name" value="Pentapeptide"/>
    <property type="match status" value="1"/>
</dbReference>
<feature type="repeat" description="WD" evidence="3">
    <location>
        <begin position="1234"/>
        <end position="1266"/>
    </location>
</feature>
<dbReference type="Gene3D" id="2.130.10.10">
    <property type="entry name" value="YVTN repeat-like/Quinoprotein amine dehydrogenase"/>
    <property type="match status" value="2"/>
</dbReference>
<keyword evidence="7" id="KW-1185">Reference proteome</keyword>
<sequence length="1498" mass="167375">MSTPPQSQTPPGNPQSKMSSSSPRAKKKSLFSFLPFKKVARTSNGGQDQILKNGSAAPALPGLILAPGAKLDALMLAPIPVSTPAPAPIPVPTPTLVFSPPLTDQPDTINSTIFRENIERTAEFLMPAISYPFSKTTQLVHCARLLCILESQPLSLYSSSSSSSLTSAATSSSKDVINGLALSMDEYRWIENIKDDLQEKRRIQQLVIAMVNEFILLPVKDCETIHEIVLLAPVLGKDHYRKLLNYFLGEFEQATMLDIDILQGIVQLVQDAPPLCLSADALTQILRSIRRRLEDPAQQDNHNTVHLTRAITTVLVIMADCGVHDLHRKQEHEPLVTILSRLQKDKDSLLKFQAEYAFQASLLVPDDETALMELRRHAFSLTTGLLTMSGVVKLDFKGISKGLPNAIEGARGVFDLLKEAIGPGERRPWYQAVRKAENYIREGRLIDLNKWIYEAPCCHDPMFQWGVCQLLGEIAVEPFLDETTREGALKFLDQMYAISTHRNVRNWILTILGYISELNVADPTYAAVDDSIRYKSSSLIQRLQMKDGDKALSFLDRLGRRLPLPCSSSLLQKVNKTINLEPRLHEIQIEKKGQEPLIYIQLLSKANLQASSMDNLELLDEKVTKFLASQREVLLILGDSGAGKSTFNLHLESKLWSEYQPGNPIPLFIDLKAMGKLDEVDLIKKQLEFYDFEVLEIRELKKNRQVVLICDGYDECRQWINLHRRLKVDLGWCSLKIVITCRTQYLPPIDYRMYFEPQQENNQAALQTFKLYEEVVIVPFRVDQITACIQQFRDTSTATSVFEDQPIWSTEYYLKQLANLMDLVKNPFMLRIALLTLPTMAKGGRDLSKIQLTRFELYDEFMKQNFDNELKRLGRHRLKMDPEESRAFELVQVNFYLRCMSFSKRLAHLIFMQNDGVNAVEYSTSGEEQGWKDKFFGLEVDAKVKILRQSSQLVSYAIDTSRQSSTSASIGTMYLFPHRSILEFLYSCRLCDHTPNSIDLDRYFENARYNDLSNCLTTTISPSLLTDHPLNQRSIVSEPSIIHFLVEYVQQRDEFKDQLHEVIKLSKTDSHVHQAAANAITILVRAGIRFNGADLNGIRIPGADLSDGQFDSAKLQGADLRNTTLHNIWLCHADLRNARMEGVEFSELPYLTEDSMVNCCAYSPDGMAFVVGLEDGAIVSYDASTWAKTYTIQGHKSPVECLVYSPNGRQIASGGGYEEVRLWNAQTGTPGPILDGHYRRSKSIVYSPSGQQVVFPGYGSKVQLWDPQSGAPGLILSGHTSLYATVACSVSSVVYSPNGQQIASGSNDDTVRLWNTETGAPGHILNGHPHGVTCVVYSPNGQQIASGGKDNMVRLWDPQTGAIGPVLIGHTRSVIHVVYSPNGQQIASNSYDMMVRLWDAQTGAPSHIFGHSQQVTSVVFSPSGHQIALGIWDKTVRLWDPQTGAPGPILGGHSDGVTSVAYSPSGHQIASGSWDKTVRLWDTQTGVYSSVSSSHIDK</sequence>
<reference evidence="6" key="1">
    <citation type="journal article" date="2020" name="Fungal Divers.">
        <title>Resolving the Mortierellaceae phylogeny through synthesis of multi-gene phylogenetics and phylogenomics.</title>
        <authorList>
            <person name="Vandepol N."/>
            <person name="Liber J."/>
            <person name="Desiro A."/>
            <person name="Na H."/>
            <person name="Kennedy M."/>
            <person name="Barry K."/>
            <person name="Grigoriev I.V."/>
            <person name="Miller A.N."/>
            <person name="O'Donnell K."/>
            <person name="Stajich J.E."/>
            <person name="Bonito G."/>
        </authorList>
    </citation>
    <scope>NUCLEOTIDE SEQUENCE</scope>
    <source>
        <strain evidence="6">REB-010B</strain>
    </source>
</reference>
<feature type="region of interest" description="Disordered" evidence="4">
    <location>
        <begin position="1"/>
        <end position="26"/>
    </location>
</feature>
<dbReference type="InterPro" id="IPR020472">
    <property type="entry name" value="WD40_PAC1"/>
</dbReference>